<accession>A0A9P7VRL2</accession>
<dbReference type="SMART" id="SM00053">
    <property type="entry name" value="DYNc"/>
    <property type="match status" value="1"/>
</dbReference>
<keyword evidence="2" id="KW-0342">GTP-binding</keyword>
<dbReference type="InterPro" id="IPR022812">
    <property type="entry name" value="Dynamin"/>
</dbReference>
<dbReference type="Gene3D" id="3.40.50.300">
    <property type="entry name" value="P-loop containing nucleotide triphosphate hydrolases"/>
    <property type="match status" value="1"/>
</dbReference>
<feature type="domain" description="Dynamin-type G" evidence="6">
    <location>
        <begin position="56"/>
        <end position="358"/>
    </location>
</feature>
<dbReference type="PROSITE" id="PS51388">
    <property type="entry name" value="GED"/>
    <property type="match status" value="1"/>
</dbReference>
<proteinExistence type="predicted"/>
<keyword evidence="8" id="KW-1185">Reference proteome</keyword>
<dbReference type="InterPro" id="IPR003130">
    <property type="entry name" value="GED"/>
</dbReference>
<evidence type="ECO:0000256" key="4">
    <source>
        <dbReference type="SAM" id="MobiDB-lite"/>
    </source>
</evidence>
<dbReference type="GO" id="GO:0003924">
    <property type="term" value="F:GTPase activity"/>
    <property type="evidence" value="ECO:0007669"/>
    <property type="project" value="InterPro"/>
</dbReference>
<dbReference type="Pfam" id="PF00350">
    <property type="entry name" value="Dynamin_N"/>
    <property type="match status" value="1"/>
</dbReference>
<dbReference type="InterPro" id="IPR030381">
    <property type="entry name" value="G_DYNAMIN_dom"/>
</dbReference>
<dbReference type="Gene3D" id="1.20.120.1240">
    <property type="entry name" value="Dynamin, middle domain"/>
    <property type="match status" value="1"/>
</dbReference>
<feature type="region of interest" description="Disordered" evidence="4">
    <location>
        <begin position="1"/>
        <end position="24"/>
    </location>
</feature>
<feature type="coiled-coil region" evidence="3">
    <location>
        <begin position="731"/>
        <end position="765"/>
    </location>
</feature>
<dbReference type="GO" id="GO:0008017">
    <property type="term" value="F:microtubule binding"/>
    <property type="evidence" value="ECO:0007669"/>
    <property type="project" value="TreeGrafter"/>
</dbReference>
<dbReference type="SMART" id="SM00302">
    <property type="entry name" value="GED"/>
    <property type="match status" value="1"/>
</dbReference>
<dbReference type="Pfam" id="PF02212">
    <property type="entry name" value="GED"/>
    <property type="match status" value="1"/>
</dbReference>
<dbReference type="PRINTS" id="PR00195">
    <property type="entry name" value="DYNAMIN"/>
</dbReference>
<dbReference type="GeneID" id="66105591"/>
<dbReference type="GO" id="GO:0016020">
    <property type="term" value="C:membrane"/>
    <property type="evidence" value="ECO:0007669"/>
    <property type="project" value="TreeGrafter"/>
</dbReference>
<dbReference type="InterPro" id="IPR001401">
    <property type="entry name" value="Dynamin_GTPase"/>
</dbReference>
<dbReference type="InterPro" id="IPR045063">
    <property type="entry name" value="Dynamin_N"/>
</dbReference>
<organism evidence="7 8">
    <name type="scientific">Guyanagaster necrorhizus</name>
    <dbReference type="NCBI Taxonomy" id="856835"/>
    <lineage>
        <taxon>Eukaryota</taxon>
        <taxon>Fungi</taxon>
        <taxon>Dikarya</taxon>
        <taxon>Basidiomycota</taxon>
        <taxon>Agaricomycotina</taxon>
        <taxon>Agaricomycetes</taxon>
        <taxon>Agaricomycetidae</taxon>
        <taxon>Agaricales</taxon>
        <taxon>Marasmiineae</taxon>
        <taxon>Physalacriaceae</taxon>
        <taxon>Guyanagaster</taxon>
    </lineage>
</organism>
<dbReference type="OrthoDB" id="5061070at2759"/>
<feature type="region of interest" description="Disordered" evidence="4">
    <location>
        <begin position="450"/>
        <end position="476"/>
    </location>
</feature>
<sequence length="767" mass="86693">MSTPEDFSVPSTPSSTAFDHDDYPNGVGLADRELSKERRKLLDLMNRMSNTGAQKDIDLPQIAVIGQQSAGKSSLIESISGITLPRASGTCTRCPTECRLLYSSAPWKCTVSLRMADTHGKLDTKQFGEVIYDKSQVEERLRRAQRAILNPKEPMKDFIVGEDKDLSKNQLTFSSDCVSLQINGPDVADLSFCDLPGLIASVSTGGNQNDIKLVESLVESYIMKPSCVILLTVACETDFENQGAYSLAKKHDPKGKRTIGVLTKPDRIASGDEDRWIAFIRNEREPLENNWYCVKQPSSVELGQKITWQQAREKERDWFRTTAPWKDLDSFYKGYLQTANLVARLGSILSDLIAKRLPDIQKEVDAAIQETSQKIAALPKAPSSNPLHEISALLHAFTIGLASHIQGIPDEDGMIQTIRPVQEKFQREIRSTAPDFRPFERKHAGKRRLTRPEFLLNDDEEDDRPEEPMEEADDFMPDDSNTIYIDELWTRALHARTRELPGNFPFIVKASFIYMFIEKWKRPAKALCHAVHRILSEHAAKVVTHHFGGYGQGVLEQRIQVFVQDYLKLQLQRTEEKVDWLYALEDLPFTLNTLYLADYNAKFFAYYKGARQRASSSDVLSKLQCFQNGVQNAGIQYTTNSITNAISALSAIGIDGIKANDLARLLPPDPMEPALSIMAEVRAYFQVAYKRFTDVIPLAIDHDLVRGLNRDLLETLSDRLGIYRPEGKDLCKRLALENPQVSEKRKELEKKMERLQDASNELLNVIF</sequence>
<keyword evidence="1" id="KW-0547">Nucleotide-binding</keyword>
<dbReference type="Proteomes" id="UP000812287">
    <property type="component" value="Unassembled WGS sequence"/>
</dbReference>
<evidence type="ECO:0000259" key="6">
    <source>
        <dbReference type="PROSITE" id="PS51718"/>
    </source>
</evidence>
<evidence type="ECO:0000256" key="1">
    <source>
        <dbReference type="ARBA" id="ARBA00022741"/>
    </source>
</evidence>
<evidence type="ECO:0000259" key="5">
    <source>
        <dbReference type="PROSITE" id="PS51388"/>
    </source>
</evidence>
<name>A0A9P7VRL2_9AGAR</name>
<dbReference type="InterPro" id="IPR000375">
    <property type="entry name" value="Dynamin_stalk"/>
</dbReference>
<evidence type="ECO:0000313" key="7">
    <source>
        <dbReference type="EMBL" id="KAG7445388.1"/>
    </source>
</evidence>
<dbReference type="GO" id="GO:0005874">
    <property type="term" value="C:microtubule"/>
    <property type="evidence" value="ECO:0007669"/>
    <property type="project" value="TreeGrafter"/>
</dbReference>
<feature type="compositionally biased region" description="Acidic residues" evidence="4">
    <location>
        <begin position="456"/>
        <end position="476"/>
    </location>
</feature>
<comment type="caution">
    <text evidence="7">The sequence shown here is derived from an EMBL/GenBank/DDBJ whole genome shotgun (WGS) entry which is preliminary data.</text>
</comment>
<evidence type="ECO:0008006" key="9">
    <source>
        <dbReference type="Google" id="ProtNLM"/>
    </source>
</evidence>
<evidence type="ECO:0000256" key="2">
    <source>
        <dbReference type="ARBA" id="ARBA00023134"/>
    </source>
</evidence>
<feature type="compositionally biased region" description="Polar residues" evidence="4">
    <location>
        <begin position="1"/>
        <end position="17"/>
    </location>
</feature>
<dbReference type="InterPro" id="IPR027417">
    <property type="entry name" value="P-loop_NTPase"/>
</dbReference>
<evidence type="ECO:0000256" key="3">
    <source>
        <dbReference type="SAM" id="Coils"/>
    </source>
</evidence>
<keyword evidence="3" id="KW-0175">Coiled coil</keyword>
<dbReference type="CDD" id="cd08771">
    <property type="entry name" value="DLP_1"/>
    <property type="match status" value="1"/>
</dbReference>
<evidence type="ECO:0000313" key="8">
    <source>
        <dbReference type="Proteomes" id="UP000812287"/>
    </source>
</evidence>
<dbReference type="Pfam" id="PF01031">
    <property type="entry name" value="Dynamin_M"/>
    <property type="match status" value="1"/>
</dbReference>
<dbReference type="InterPro" id="IPR020850">
    <property type="entry name" value="GED_dom"/>
</dbReference>
<dbReference type="PANTHER" id="PTHR11566">
    <property type="entry name" value="DYNAMIN"/>
    <property type="match status" value="1"/>
</dbReference>
<dbReference type="AlphaFoldDB" id="A0A9P7VRL2"/>
<protein>
    <recommendedName>
        <fullName evidence="9">P-loop containing nucleoside triphosphate hydrolase protein</fullName>
    </recommendedName>
</protein>
<reference evidence="7" key="1">
    <citation type="submission" date="2020-11" db="EMBL/GenBank/DDBJ databases">
        <title>Adaptations for nitrogen fixation in a non-lichenized fungal sporocarp promotes dispersal by wood-feeding termites.</title>
        <authorList>
            <consortium name="DOE Joint Genome Institute"/>
            <person name="Koch R.A."/>
            <person name="Yoon G."/>
            <person name="Arayal U."/>
            <person name="Lail K."/>
            <person name="Amirebrahimi M."/>
            <person name="Labutti K."/>
            <person name="Lipzen A."/>
            <person name="Riley R."/>
            <person name="Barry K."/>
            <person name="Henrissat B."/>
            <person name="Grigoriev I.V."/>
            <person name="Herr J.R."/>
            <person name="Aime M.C."/>
        </authorList>
    </citation>
    <scope>NUCLEOTIDE SEQUENCE</scope>
    <source>
        <strain evidence="7">MCA 3950</strain>
    </source>
</reference>
<dbReference type="GO" id="GO:0005525">
    <property type="term" value="F:GTP binding"/>
    <property type="evidence" value="ECO:0007669"/>
    <property type="project" value="InterPro"/>
</dbReference>
<dbReference type="SUPFAM" id="SSF52540">
    <property type="entry name" value="P-loop containing nucleoside triphosphate hydrolases"/>
    <property type="match status" value="1"/>
</dbReference>
<dbReference type="GO" id="GO:0005737">
    <property type="term" value="C:cytoplasm"/>
    <property type="evidence" value="ECO:0007669"/>
    <property type="project" value="TreeGrafter"/>
</dbReference>
<dbReference type="RefSeq" id="XP_043038888.1">
    <property type="nucleotide sequence ID" value="XM_043183294.1"/>
</dbReference>
<dbReference type="EMBL" id="MU250537">
    <property type="protein sequence ID" value="KAG7445388.1"/>
    <property type="molecule type" value="Genomic_DNA"/>
</dbReference>
<dbReference type="PROSITE" id="PS51718">
    <property type="entry name" value="G_DYNAMIN_2"/>
    <property type="match status" value="1"/>
</dbReference>
<gene>
    <name evidence="7" type="ORF">BT62DRAFT_897243</name>
</gene>
<feature type="domain" description="GED" evidence="5">
    <location>
        <begin position="674"/>
        <end position="767"/>
    </location>
</feature>